<dbReference type="AlphaFoldDB" id="A0A9P5Q8Y9"/>
<keyword evidence="2" id="KW-0378">Hydrolase</keyword>
<dbReference type="SFLD" id="SFLDG00358">
    <property type="entry name" value="Main_(cytGST)"/>
    <property type="match status" value="1"/>
</dbReference>
<dbReference type="SUPFAM" id="SSF52833">
    <property type="entry name" value="Thioredoxin-like"/>
    <property type="match status" value="1"/>
</dbReference>
<dbReference type="InterPro" id="IPR036380">
    <property type="entry name" value="Isochorismatase-like_sf"/>
</dbReference>
<dbReference type="InterPro" id="IPR004045">
    <property type="entry name" value="Glutathione_S-Trfase_N"/>
</dbReference>
<dbReference type="Gene3D" id="3.40.50.850">
    <property type="entry name" value="Isochorismatase-like"/>
    <property type="match status" value="1"/>
</dbReference>
<reference evidence="4" key="1">
    <citation type="submission" date="2020-11" db="EMBL/GenBank/DDBJ databases">
        <authorList>
            <consortium name="DOE Joint Genome Institute"/>
            <person name="Ahrendt S."/>
            <person name="Riley R."/>
            <person name="Andreopoulos W."/>
            <person name="Labutti K."/>
            <person name="Pangilinan J."/>
            <person name="Ruiz-Duenas F.J."/>
            <person name="Barrasa J.M."/>
            <person name="Sanchez-Garcia M."/>
            <person name="Camarero S."/>
            <person name="Miyauchi S."/>
            <person name="Serrano A."/>
            <person name="Linde D."/>
            <person name="Babiker R."/>
            <person name="Drula E."/>
            <person name="Ayuso-Fernandez I."/>
            <person name="Pacheco R."/>
            <person name="Padilla G."/>
            <person name="Ferreira P."/>
            <person name="Barriuso J."/>
            <person name="Kellner H."/>
            <person name="Castanera R."/>
            <person name="Alfaro M."/>
            <person name="Ramirez L."/>
            <person name="Pisabarro A.G."/>
            <person name="Kuo A."/>
            <person name="Tritt A."/>
            <person name="Lipzen A."/>
            <person name="He G."/>
            <person name="Yan M."/>
            <person name="Ng V."/>
            <person name="Cullen D."/>
            <person name="Martin F."/>
            <person name="Rosso M.-N."/>
            <person name="Henrissat B."/>
            <person name="Hibbett D."/>
            <person name="Martinez A.T."/>
            <person name="Grigoriev I.V."/>
        </authorList>
    </citation>
    <scope>NUCLEOTIDE SEQUENCE</scope>
    <source>
        <strain evidence="4">AH 40177</strain>
    </source>
</reference>
<protein>
    <submittedName>
        <fullName evidence="4">Isochorismatase-like protein</fullName>
    </submittedName>
</protein>
<dbReference type="EMBL" id="JADNRY010000006">
    <property type="protein sequence ID" value="KAF9076452.1"/>
    <property type="molecule type" value="Genomic_DNA"/>
</dbReference>
<proteinExistence type="inferred from homology"/>
<dbReference type="Pfam" id="PF13410">
    <property type="entry name" value="GST_C_2"/>
    <property type="match status" value="1"/>
</dbReference>
<dbReference type="GO" id="GO:0016787">
    <property type="term" value="F:hydrolase activity"/>
    <property type="evidence" value="ECO:0007669"/>
    <property type="project" value="UniProtKB-KW"/>
</dbReference>
<evidence type="ECO:0000313" key="4">
    <source>
        <dbReference type="EMBL" id="KAF9076452.1"/>
    </source>
</evidence>
<dbReference type="PANTHER" id="PTHR43540:SF1">
    <property type="entry name" value="ISOCHORISMATASE HYDROLASE"/>
    <property type="match status" value="1"/>
</dbReference>
<dbReference type="OrthoDB" id="1739143at2759"/>
<name>A0A9P5Q8Y9_9AGAR</name>
<dbReference type="PANTHER" id="PTHR43540">
    <property type="entry name" value="PEROXYUREIDOACRYLATE/UREIDOACRYLATE AMIDOHYDROLASE-RELATED"/>
    <property type="match status" value="1"/>
</dbReference>
<dbReference type="InterPro" id="IPR050272">
    <property type="entry name" value="Isochorismatase-like_hydrls"/>
</dbReference>
<sequence length="488" mass="55651">MKPALVLVDLQNDFLHPDYKSKSELVTKFPKLLENIALSVVSFRRRQLPVIWIRSEYEHRTAPLPPRHLTRPKGDKYQNAPLNNDRLAGSHYGSKVICIPDSPGANFHPDIQKLVLPNDVIITKTYYSAFTETSLNQTLQHLNIDTLFFAGVTANTCVRATVIDAFFHGYSLHVIKSAIASFSNNSLDTILSDLQAHYGANTINHRALDEVLFDPTLPTLYYVNGSIPSWRVMLLLSEKHIAYNPRRLLVMSDPKETRLPEFTAINPRGKTPTLVDSDGTIVIESIAILQYLETYYPGSFMPSVKQADKKMYTTCLQRIQESENLHNVCEGLEYLFLSDSSLYQREILESLEGTMSELVFWETYTRNSVYVAAETFTIADCALWPVLGYLIHRGLELEGHEWRGLRAYADRMNGSKENKRRNRRAGKGQEGYHCFRRPSYWRVEQVRSSLSVVSQFQSKGYQGRNKSWQAGMGGEIFARLCDLHGRPC</sequence>
<dbReference type="Gene3D" id="3.40.30.10">
    <property type="entry name" value="Glutaredoxin"/>
    <property type="match status" value="1"/>
</dbReference>
<dbReference type="SUPFAM" id="SSF47616">
    <property type="entry name" value="GST C-terminal domain-like"/>
    <property type="match status" value="1"/>
</dbReference>
<evidence type="ECO:0000256" key="1">
    <source>
        <dbReference type="ARBA" id="ARBA00006336"/>
    </source>
</evidence>
<dbReference type="Pfam" id="PF13417">
    <property type="entry name" value="GST_N_3"/>
    <property type="match status" value="1"/>
</dbReference>
<feature type="domain" description="GST N-terminal" evidence="3">
    <location>
        <begin position="216"/>
        <end position="300"/>
    </location>
</feature>
<comment type="similarity">
    <text evidence="1">Belongs to the isochorismatase family.</text>
</comment>
<dbReference type="InterPro" id="IPR036282">
    <property type="entry name" value="Glutathione-S-Trfase_C_sf"/>
</dbReference>
<gene>
    <name evidence="4" type="ORF">BDP27DRAFT_797924</name>
</gene>
<dbReference type="InterPro" id="IPR036249">
    <property type="entry name" value="Thioredoxin-like_sf"/>
</dbReference>
<accession>A0A9P5Q8Y9</accession>
<evidence type="ECO:0000313" key="5">
    <source>
        <dbReference type="Proteomes" id="UP000772434"/>
    </source>
</evidence>
<dbReference type="Proteomes" id="UP000772434">
    <property type="component" value="Unassembled WGS sequence"/>
</dbReference>
<dbReference type="SUPFAM" id="SSF52499">
    <property type="entry name" value="Isochorismatase-like hydrolases"/>
    <property type="match status" value="1"/>
</dbReference>
<evidence type="ECO:0000256" key="2">
    <source>
        <dbReference type="ARBA" id="ARBA00022801"/>
    </source>
</evidence>
<dbReference type="PROSITE" id="PS50404">
    <property type="entry name" value="GST_NTER"/>
    <property type="match status" value="1"/>
</dbReference>
<dbReference type="InterPro" id="IPR000868">
    <property type="entry name" value="Isochorismatase-like_dom"/>
</dbReference>
<evidence type="ECO:0000259" key="3">
    <source>
        <dbReference type="PROSITE" id="PS50404"/>
    </source>
</evidence>
<dbReference type="SFLD" id="SFLDS00019">
    <property type="entry name" value="Glutathione_Transferase_(cytos"/>
    <property type="match status" value="1"/>
</dbReference>
<dbReference type="CDD" id="cd00570">
    <property type="entry name" value="GST_N_family"/>
    <property type="match status" value="1"/>
</dbReference>
<organism evidence="4 5">
    <name type="scientific">Rhodocollybia butyracea</name>
    <dbReference type="NCBI Taxonomy" id="206335"/>
    <lineage>
        <taxon>Eukaryota</taxon>
        <taxon>Fungi</taxon>
        <taxon>Dikarya</taxon>
        <taxon>Basidiomycota</taxon>
        <taxon>Agaricomycotina</taxon>
        <taxon>Agaricomycetes</taxon>
        <taxon>Agaricomycetidae</taxon>
        <taxon>Agaricales</taxon>
        <taxon>Marasmiineae</taxon>
        <taxon>Omphalotaceae</taxon>
        <taxon>Rhodocollybia</taxon>
    </lineage>
</organism>
<dbReference type="CDD" id="cd00431">
    <property type="entry name" value="cysteine_hydrolases"/>
    <property type="match status" value="1"/>
</dbReference>
<dbReference type="Pfam" id="PF00857">
    <property type="entry name" value="Isochorismatase"/>
    <property type="match status" value="1"/>
</dbReference>
<dbReference type="InterPro" id="IPR040079">
    <property type="entry name" value="Glutathione_S-Trfase"/>
</dbReference>
<comment type="caution">
    <text evidence="4">The sequence shown here is derived from an EMBL/GenBank/DDBJ whole genome shotgun (WGS) entry which is preliminary data.</text>
</comment>
<dbReference type="Gene3D" id="1.20.1050.10">
    <property type="match status" value="1"/>
</dbReference>
<keyword evidence="5" id="KW-1185">Reference proteome</keyword>